<gene>
    <name evidence="8" type="ORF">AGLY_012874</name>
</gene>
<accession>A0A6G0T7W1</accession>
<dbReference type="PRINTS" id="PR00823">
    <property type="entry name" value="PANCLIPASE"/>
</dbReference>
<evidence type="ECO:0000256" key="3">
    <source>
        <dbReference type="ARBA" id="ARBA00022525"/>
    </source>
</evidence>
<evidence type="ECO:0000259" key="6">
    <source>
        <dbReference type="Pfam" id="PF00151"/>
    </source>
</evidence>
<dbReference type="SUPFAM" id="SSF49723">
    <property type="entry name" value="Lipase/lipooxygenase domain (PLAT/LH2 domain)"/>
    <property type="match status" value="1"/>
</dbReference>
<evidence type="ECO:0000256" key="2">
    <source>
        <dbReference type="ARBA" id="ARBA00010701"/>
    </source>
</evidence>
<dbReference type="GO" id="GO:0004806">
    <property type="term" value="F:triacylglycerol lipase activity"/>
    <property type="evidence" value="ECO:0007669"/>
    <property type="project" value="InterPro"/>
</dbReference>
<reference evidence="8 9" key="1">
    <citation type="submission" date="2019-08" db="EMBL/GenBank/DDBJ databases">
        <title>The genome of the soybean aphid Biotype 1, its phylome, world population structure and adaptation to the North American continent.</title>
        <authorList>
            <person name="Giordano R."/>
            <person name="Donthu R.K."/>
            <person name="Hernandez A.G."/>
            <person name="Wright C.L."/>
            <person name="Zimin A.V."/>
        </authorList>
    </citation>
    <scope>NUCLEOTIDE SEQUENCE [LARGE SCALE GENOMIC DNA]</scope>
    <source>
        <tissue evidence="8">Whole aphids</tissue>
    </source>
</reference>
<sequence length="962" mass="108843">MVELVASLWGNLFQTLLLIGKKQKSLTGTHLASAIINGLKSCGINCEHLIGQGYDGASNMSGKYKGVQAIVRAEYSKAIYIHCAAHTLNLAVSNASNIQPIRNCLGIIEKLYDFFNTPKRNNVFLNCIENGNETPNAKSLKRLCATRWIQRYDAVSDFMELFPYVIDALYNISNWHDSSATDASLLSKSIDSEFIISLQVVKLLFSYGLPLCKQLQKIRIDLKEAVELSNDTVKHLESIRANAEKEFHKLFVQAETMALVFDLVLAVKRITKRQINRGNSCTDNARNFDVEEYYRITIFIPYLDFFISELTERFLSHKSIFNGFECLFSKHELTSKEENEFTELIRFYSPMVSNDSLVLVELKLWQSKIRRCEKIPNTRLEALDICNKDIYPNIYVLLKVLCTLPVSTSSPERMFSTLKRVKTYLRNTMSENRLNGLAMLAIHKNITIDPEEIPIRQKKYLHHDCLNLIADVEVKCYGEYGCFSVAGPWQDISSRPVNLFPERPDKIAPRYCLYTRNNRNACQYLNHKDRNSVIMSNMIPTLPTYFITHGFLEGGDRPWLKEIARQILRRYDANVIIIDWEQGSGSPYTQAVANIRMVGRITAHLINVIRTELGLNVANIHLIGHSLGSHLCGYVGSVLQTNFGVTVGRITGLDPAEPHFSQTDPMVRLDPSDAMYVDIIHTDSRPFIKGGELGLGMSAPIGHLDFYPNGGENQPGCNQGMMKYINRENGSFYQGMRRFLACDHVRAHEYFNESVNTVCNFVAIECDSYDEFLNGDCFSCLSDTNPEGKICAEMGMRSLGHWKKYAPTIASSIDPNASPHIRLYSLTNGDSPFCTYLYKVTLNLANSQLSKDHGGEVGHFLVQLEGTDSKSKLLNVFKEQHYKPGSIHRRVFGSTYVGTIKSVLLVWNHSTTMNILTWRFEAPVIYVESLTIETFNGGQKLKLCPPKLIALEAGLSFRMIPC</sequence>
<name>A0A6G0T7W1_APHGL</name>
<dbReference type="InterPro" id="IPR013818">
    <property type="entry name" value="Lipase"/>
</dbReference>
<dbReference type="InterPro" id="IPR029058">
    <property type="entry name" value="AB_hydrolase_fold"/>
</dbReference>
<comment type="caution">
    <text evidence="8">The sequence shown here is derived from an EMBL/GenBank/DDBJ whole genome shotgun (WGS) entry which is preliminary data.</text>
</comment>
<dbReference type="FunFam" id="3.40.50.1820:FF:000033">
    <property type="entry name" value="Pancreatic triacylglycerol lipase"/>
    <property type="match status" value="1"/>
</dbReference>
<dbReference type="Pfam" id="PF00151">
    <property type="entry name" value="Lipase"/>
    <property type="match status" value="1"/>
</dbReference>
<dbReference type="Gene3D" id="2.60.60.20">
    <property type="entry name" value="PLAT/LH2 domain"/>
    <property type="match status" value="1"/>
</dbReference>
<keyword evidence="4" id="KW-1015">Disulfide bond</keyword>
<dbReference type="PANTHER" id="PTHR11610:SF185">
    <property type="entry name" value="LD47264P"/>
    <property type="match status" value="1"/>
</dbReference>
<dbReference type="OrthoDB" id="199913at2759"/>
<evidence type="ECO:0000313" key="8">
    <source>
        <dbReference type="EMBL" id="KAE9527594.1"/>
    </source>
</evidence>
<dbReference type="InterPro" id="IPR000734">
    <property type="entry name" value="TAG_lipase"/>
</dbReference>
<keyword evidence="3" id="KW-0964">Secreted</keyword>
<dbReference type="SUPFAM" id="SSF53098">
    <property type="entry name" value="Ribonuclease H-like"/>
    <property type="match status" value="1"/>
</dbReference>
<comment type="similarity">
    <text evidence="2 5">Belongs to the AB hydrolase superfamily. Lipase family.</text>
</comment>
<proteinExistence type="inferred from homology"/>
<dbReference type="PANTHER" id="PTHR11610">
    <property type="entry name" value="LIPASE"/>
    <property type="match status" value="1"/>
</dbReference>
<dbReference type="AlphaFoldDB" id="A0A6G0T7W1"/>
<dbReference type="Pfam" id="PF05699">
    <property type="entry name" value="Dimer_Tnp_hAT"/>
    <property type="match status" value="1"/>
</dbReference>
<dbReference type="Proteomes" id="UP000475862">
    <property type="component" value="Unassembled WGS sequence"/>
</dbReference>
<dbReference type="EMBL" id="VYZN01000052">
    <property type="protein sequence ID" value="KAE9527594.1"/>
    <property type="molecule type" value="Genomic_DNA"/>
</dbReference>
<dbReference type="InterPro" id="IPR036392">
    <property type="entry name" value="PLAT/LH2_dom_sf"/>
</dbReference>
<comment type="subcellular location">
    <subcellularLocation>
        <location evidence="1">Secreted</location>
    </subcellularLocation>
</comment>
<keyword evidence="9" id="KW-1185">Reference proteome</keyword>
<dbReference type="GO" id="GO:0005615">
    <property type="term" value="C:extracellular space"/>
    <property type="evidence" value="ECO:0007669"/>
    <property type="project" value="TreeGrafter"/>
</dbReference>
<evidence type="ECO:0000256" key="4">
    <source>
        <dbReference type="ARBA" id="ARBA00023157"/>
    </source>
</evidence>
<evidence type="ECO:0000259" key="7">
    <source>
        <dbReference type="Pfam" id="PF05699"/>
    </source>
</evidence>
<dbReference type="Gene3D" id="3.40.50.1820">
    <property type="entry name" value="alpha/beta hydrolase"/>
    <property type="match status" value="1"/>
</dbReference>
<evidence type="ECO:0000256" key="5">
    <source>
        <dbReference type="RuleBase" id="RU004262"/>
    </source>
</evidence>
<dbReference type="GO" id="GO:0046983">
    <property type="term" value="F:protein dimerization activity"/>
    <property type="evidence" value="ECO:0007669"/>
    <property type="project" value="InterPro"/>
</dbReference>
<dbReference type="InterPro" id="IPR012337">
    <property type="entry name" value="RNaseH-like_sf"/>
</dbReference>
<feature type="domain" description="Lipase" evidence="6">
    <location>
        <begin position="476"/>
        <end position="796"/>
    </location>
</feature>
<protein>
    <recommendedName>
        <fullName evidence="10">Lipase domain-containing protein</fullName>
    </recommendedName>
</protein>
<organism evidence="8 9">
    <name type="scientific">Aphis glycines</name>
    <name type="common">Soybean aphid</name>
    <dbReference type="NCBI Taxonomy" id="307491"/>
    <lineage>
        <taxon>Eukaryota</taxon>
        <taxon>Metazoa</taxon>
        <taxon>Ecdysozoa</taxon>
        <taxon>Arthropoda</taxon>
        <taxon>Hexapoda</taxon>
        <taxon>Insecta</taxon>
        <taxon>Pterygota</taxon>
        <taxon>Neoptera</taxon>
        <taxon>Paraneoptera</taxon>
        <taxon>Hemiptera</taxon>
        <taxon>Sternorrhyncha</taxon>
        <taxon>Aphidomorpha</taxon>
        <taxon>Aphidoidea</taxon>
        <taxon>Aphididae</taxon>
        <taxon>Aphidini</taxon>
        <taxon>Aphis</taxon>
        <taxon>Aphis</taxon>
    </lineage>
</organism>
<dbReference type="SUPFAM" id="SSF53474">
    <property type="entry name" value="alpha/beta-Hydrolases"/>
    <property type="match status" value="1"/>
</dbReference>
<dbReference type="InterPro" id="IPR008906">
    <property type="entry name" value="HATC_C_dom"/>
</dbReference>
<evidence type="ECO:0000256" key="1">
    <source>
        <dbReference type="ARBA" id="ARBA00004613"/>
    </source>
</evidence>
<dbReference type="CDD" id="cd00707">
    <property type="entry name" value="Pancreat_lipase_like"/>
    <property type="match status" value="1"/>
</dbReference>
<evidence type="ECO:0008006" key="10">
    <source>
        <dbReference type="Google" id="ProtNLM"/>
    </source>
</evidence>
<dbReference type="InterPro" id="IPR002331">
    <property type="entry name" value="Lipase_panc"/>
</dbReference>
<evidence type="ECO:0000313" key="9">
    <source>
        <dbReference type="Proteomes" id="UP000475862"/>
    </source>
</evidence>
<feature type="domain" description="HAT C-terminal dimerisation" evidence="7">
    <location>
        <begin position="386"/>
        <end position="446"/>
    </location>
</feature>
<dbReference type="GO" id="GO:0016042">
    <property type="term" value="P:lipid catabolic process"/>
    <property type="evidence" value="ECO:0007669"/>
    <property type="project" value="TreeGrafter"/>
</dbReference>
<dbReference type="InterPro" id="IPR033906">
    <property type="entry name" value="Lipase_N"/>
</dbReference>
<dbReference type="PRINTS" id="PR00821">
    <property type="entry name" value="TAGLIPASE"/>
</dbReference>